<dbReference type="GeneID" id="94291877"/>
<keyword evidence="6" id="KW-0460">Magnesium</keyword>
<comment type="catalytic activity">
    <reaction evidence="7">
        <text>RNA(n) + UTP = RNA(n)-3'-uridine ribonucleotide + diphosphate</text>
        <dbReference type="Rhea" id="RHEA:14785"/>
        <dbReference type="Rhea" id="RHEA-COMP:14527"/>
        <dbReference type="Rhea" id="RHEA-COMP:17348"/>
        <dbReference type="ChEBI" id="CHEBI:33019"/>
        <dbReference type="ChEBI" id="CHEBI:46398"/>
        <dbReference type="ChEBI" id="CHEBI:140395"/>
        <dbReference type="ChEBI" id="CHEBI:173116"/>
        <dbReference type="EC" id="2.7.7.52"/>
    </reaction>
</comment>
<dbReference type="EC" id="2.7.7.52" evidence="3"/>
<evidence type="ECO:0000256" key="8">
    <source>
        <dbReference type="SAM" id="MobiDB-lite"/>
    </source>
</evidence>
<dbReference type="EMBL" id="JAFJZO010000019">
    <property type="protein sequence ID" value="KAG5507100.1"/>
    <property type="molecule type" value="Genomic_DNA"/>
</dbReference>
<dbReference type="SUPFAM" id="SSF81301">
    <property type="entry name" value="Nucleotidyltransferase"/>
    <property type="match status" value="1"/>
</dbReference>
<dbReference type="Gene3D" id="1.10.1410.10">
    <property type="match status" value="1"/>
</dbReference>
<feature type="region of interest" description="Disordered" evidence="8">
    <location>
        <begin position="163"/>
        <end position="212"/>
    </location>
</feature>
<dbReference type="OrthoDB" id="2274644at2759"/>
<evidence type="ECO:0000313" key="10">
    <source>
        <dbReference type="EMBL" id="KAG5507100.1"/>
    </source>
</evidence>
<dbReference type="SUPFAM" id="SSF81631">
    <property type="entry name" value="PAP/OAS1 substrate-binding domain"/>
    <property type="match status" value="1"/>
</dbReference>
<dbReference type="Proteomes" id="UP000674318">
    <property type="component" value="Unassembled WGS sequence"/>
</dbReference>
<keyword evidence="11" id="KW-1185">Reference proteome</keyword>
<evidence type="ECO:0000256" key="2">
    <source>
        <dbReference type="ARBA" id="ARBA00001946"/>
    </source>
</evidence>
<evidence type="ECO:0000256" key="3">
    <source>
        <dbReference type="ARBA" id="ARBA00012472"/>
    </source>
</evidence>
<evidence type="ECO:0000256" key="5">
    <source>
        <dbReference type="ARBA" id="ARBA00022723"/>
    </source>
</evidence>
<feature type="compositionally biased region" description="Basic and acidic residues" evidence="8">
    <location>
        <begin position="183"/>
        <end position="212"/>
    </location>
</feature>
<evidence type="ECO:0000256" key="4">
    <source>
        <dbReference type="ARBA" id="ARBA00022679"/>
    </source>
</evidence>
<feature type="compositionally biased region" description="Low complexity" evidence="8">
    <location>
        <begin position="14"/>
        <end position="27"/>
    </location>
</feature>
<dbReference type="GO" id="GO:0046872">
    <property type="term" value="F:metal ion binding"/>
    <property type="evidence" value="ECO:0007669"/>
    <property type="project" value="UniProtKB-KW"/>
</dbReference>
<dbReference type="GO" id="GO:0031123">
    <property type="term" value="P:RNA 3'-end processing"/>
    <property type="evidence" value="ECO:0007669"/>
    <property type="project" value="TreeGrafter"/>
</dbReference>
<dbReference type="GO" id="GO:0050265">
    <property type="term" value="F:RNA uridylyltransferase activity"/>
    <property type="evidence" value="ECO:0007669"/>
    <property type="project" value="UniProtKB-EC"/>
</dbReference>
<dbReference type="AlphaFoldDB" id="A0A836IX73"/>
<reference evidence="10 11" key="1">
    <citation type="submission" date="2021-02" db="EMBL/GenBank/DDBJ databases">
        <title>Porcisia hertigi Genome sequencing and assembly.</title>
        <authorList>
            <person name="Almutairi H."/>
            <person name="Gatherer D."/>
        </authorList>
    </citation>
    <scope>NUCLEOTIDE SEQUENCE [LARGE SCALE GENOMIC DNA]</scope>
    <source>
        <strain evidence="10 11">C119</strain>
    </source>
</reference>
<dbReference type="Pfam" id="PF03828">
    <property type="entry name" value="PAP_assoc"/>
    <property type="match status" value="1"/>
</dbReference>
<protein>
    <recommendedName>
        <fullName evidence="3">RNA uridylyltransferase</fullName>
        <ecNumber evidence="3">2.7.7.52</ecNumber>
    </recommendedName>
</protein>
<evidence type="ECO:0000256" key="1">
    <source>
        <dbReference type="ARBA" id="ARBA00001936"/>
    </source>
</evidence>
<dbReference type="Gene3D" id="3.30.460.50">
    <property type="match status" value="1"/>
</dbReference>
<evidence type="ECO:0000256" key="6">
    <source>
        <dbReference type="ARBA" id="ARBA00022842"/>
    </source>
</evidence>
<dbReference type="PANTHER" id="PTHR12271:SF98">
    <property type="entry name" value="RNA EDITING 3' TERMINAL URIDYLYL TRANSFERASE 1"/>
    <property type="match status" value="1"/>
</dbReference>
<comment type="caution">
    <text evidence="10">The sequence shown here is derived from an EMBL/GenBank/DDBJ whole genome shotgun (WGS) entry which is preliminary data.</text>
</comment>
<evidence type="ECO:0000259" key="9">
    <source>
        <dbReference type="Pfam" id="PF03828"/>
    </source>
</evidence>
<evidence type="ECO:0000256" key="7">
    <source>
        <dbReference type="ARBA" id="ARBA00049105"/>
    </source>
</evidence>
<keyword evidence="4" id="KW-0808">Transferase</keyword>
<sequence>MAEKKNEGVDLPESAPSTAATNTTPPASGGGYEKCSLCNNIIEGEARHILREHPHVQHLHDMVARPIPPLPIRDIEDATAREIGSFVVATSIKADLGESAFRVLQRAQAQINCLLEKLGYKNRQVYLFGSAVSMGSWDGVSDGDFSFASSDWCDVLTPSDRVVTPVEESAKPTGDDDDDDVVESDKDEKVEERSSSEKSDAHPVRPIDTPCHVDPENVDLDVSMEKIIEGLLPSRKEKKIICEIAARLRNVGFLFRELEPVLSTRIPILRREQICRKTPLMHPFSQMSTIRFRFNTKLVEKEFRRHQLQEYISTYKAKEVPDRNPHHECTLVLRIPDSTDAIRLMSRRERLHGVRKYWLSSRHTPEIFAIDFDISCRHHGVRNSWLLRHYLAQNEVFRIGYVFLKMWSKACGVNNPRIGFLTSYSISVLWIYFLLHCDEAQFVNPADIPPLPNTEKQTTVPYIPLWSRVANVEADAARMTHLGNLVRGFFYFYGQEFDWNTHVVTLRQSSGSGTEPRTKKDLGWETSNTSSLVLRNRCYHILCIEDVYEHDLDLGRHLSPEKAAWTLLQFRLAYQRCCLPRRTSEAGEESPLWTLLDTPQKRAKEVLHTRLYRYLLCDTEDAAAPVAEIVENLGVKEELKTGRADWEEDPLYLLCAYELGNRLCDLWFDHHQVLEDTALHKKHDRCKEDYIPPKNPIENGEWAAVCTDDLYVEEDPTVVHHHRSVHLVAPLTKGGDPTPSKGDAPERLGALQLIGARHEYEKCVQELKPHAMGQRVGAPAATAGVPLHNTAFGTLIPHCFYTLKRHRLFETHEARETFARCVKDVVRALEELHDSDAPAEWGVEKEFLRDREKLFHHLEERLYSSAIFSSQAYKEVLEFLCLSSETYICSRSHPYKGSQRIRLGPTRLLLSLAEDSDDGQCGG</sequence>
<keyword evidence="5" id="KW-0479">Metal-binding</keyword>
<dbReference type="RefSeq" id="XP_067757826.1">
    <property type="nucleotide sequence ID" value="XM_067901800.1"/>
</dbReference>
<accession>A0A836IX73</accession>
<dbReference type="InterPro" id="IPR043519">
    <property type="entry name" value="NT_sf"/>
</dbReference>
<feature type="domain" description="PAP-associated" evidence="9">
    <location>
        <begin position="481"/>
        <end position="551"/>
    </location>
</feature>
<dbReference type="Gene3D" id="3.30.70.1970">
    <property type="match status" value="1"/>
</dbReference>
<comment type="cofactor">
    <cofactor evidence="1">
        <name>Mn(2+)</name>
        <dbReference type="ChEBI" id="CHEBI:29035"/>
    </cofactor>
</comment>
<proteinExistence type="predicted"/>
<dbReference type="InterPro" id="IPR002058">
    <property type="entry name" value="PAP_assoc"/>
</dbReference>
<dbReference type="KEGG" id="phet:94291877"/>
<dbReference type="GO" id="GO:0005737">
    <property type="term" value="C:cytoplasm"/>
    <property type="evidence" value="ECO:0007669"/>
    <property type="project" value="UniProtKB-ARBA"/>
</dbReference>
<comment type="cofactor">
    <cofactor evidence="2">
        <name>Mg(2+)</name>
        <dbReference type="ChEBI" id="CHEBI:18420"/>
    </cofactor>
</comment>
<feature type="region of interest" description="Disordered" evidence="8">
    <location>
        <begin position="1"/>
        <end position="29"/>
    </location>
</feature>
<organism evidence="10 11">
    <name type="scientific">Porcisia hertigi</name>
    <dbReference type="NCBI Taxonomy" id="2761500"/>
    <lineage>
        <taxon>Eukaryota</taxon>
        <taxon>Discoba</taxon>
        <taxon>Euglenozoa</taxon>
        <taxon>Kinetoplastea</taxon>
        <taxon>Metakinetoplastina</taxon>
        <taxon>Trypanosomatida</taxon>
        <taxon>Trypanosomatidae</taxon>
        <taxon>Leishmaniinae</taxon>
        <taxon>Porcisia</taxon>
    </lineage>
</organism>
<dbReference type="PANTHER" id="PTHR12271">
    <property type="entry name" value="POLY A POLYMERASE CID PAP -RELATED"/>
    <property type="match status" value="1"/>
</dbReference>
<evidence type="ECO:0000313" key="11">
    <source>
        <dbReference type="Proteomes" id="UP000674318"/>
    </source>
</evidence>
<gene>
    <name evidence="10" type="ORF">JKF63_05846</name>
</gene>
<name>A0A836IX73_9TRYP</name>